<dbReference type="STRING" id="512763.DC20_18760"/>
<evidence type="ECO:0000259" key="1">
    <source>
        <dbReference type="Pfam" id="PF18962"/>
    </source>
</evidence>
<dbReference type="NCBIfam" id="TIGR04183">
    <property type="entry name" value="Por_Secre_tail"/>
    <property type="match status" value="1"/>
</dbReference>
<dbReference type="AlphaFoldDB" id="A0A0P0CFH6"/>
<reference evidence="2 3" key="1">
    <citation type="submission" date="2015-08" db="EMBL/GenBank/DDBJ databases">
        <title>Complete genome sequence of Rufibacter tibetensis strain 1351t, a radiation-resistant bacterium from tibet plateau.</title>
        <authorList>
            <person name="Dai J."/>
        </authorList>
    </citation>
    <scope>NUCLEOTIDE SEQUENCE [LARGE SCALE GENOMIC DNA]</scope>
    <source>
        <strain evidence="2 3">1351</strain>
    </source>
</reference>
<organism evidence="2 3">
    <name type="scientific">Rufibacter tibetensis</name>
    <dbReference type="NCBI Taxonomy" id="512763"/>
    <lineage>
        <taxon>Bacteria</taxon>
        <taxon>Pseudomonadati</taxon>
        <taxon>Bacteroidota</taxon>
        <taxon>Cytophagia</taxon>
        <taxon>Cytophagales</taxon>
        <taxon>Hymenobacteraceae</taxon>
        <taxon>Rufibacter</taxon>
    </lineage>
</organism>
<name>A0A0P0CFH6_9BACT</name>
<accession>A0A0P0CFH6</accession>
<dbReference type="OrthoDB" id="861786at2"/>
<protein>
    <recommendedName>
        <fullName evidence="1">Secretion system C-terminal sorting domain-containing protein</fullName>
    </recommendedName>
</protein>
<dbReference type="Gene3D" id="2.60.40.4070">
    <property type="match status" value="1"/>
</dbReference>
<feature type="domain" description="Secretion system C-terminal sorting" evidence="1">
    <location>
        <begin position="926"/>
        <end position="997"/>
    </location>
</feature>
<sequence length="1004" mass="104817">MVTSISGLESLCDFVPEILKSIPTLNQIKIMVNSYNCSVATENFQNFWRYVLTVMTFFLFAGNVFAQTVSHPRCTKPNGDLDPPHCVSQDLQVTKAFLTADQCSCTSGQVTADLNFNLFNKTGSTRTSFAVFAILVKTNPDGSTQEVYFKDCVSPVPPGETSTITFNDAITYTCGQTLTLTDVYLAWTDASTGDNRQCTELKDNFCNIDPKCGRPADIVIIPLLSANATAGTINCHGGTTTLNAVASGGVGPYQYSIDGVNYQSSPNFTVEEGSYSVYVKDSQSPNPCVATGGPVIISEPAELVAGRSAGTISCHGETTTLTGSASGGTGAYQYSLNGTTWQSSSNFTVTAGTYTVQVKDANNCIDAADPITIGQPDALVAGRSAGTIACRGGTTTLTGSATGGTGAYQYSINGTTWQNDPNFTVAAGTYTIHVKDANNCIDAADPITISQPDALVANGVVGAPITCHGGTTTLTASATGGTAPYRFKLNDGEYQSSPSFTVGAGTYTIHVIDANNCTDASDPIPITAPDVVVAGRSAGTIACFGGTTTLTGSASGGTGPYQYSINGTDWQPDPNFTVSAGTYTIQVKDANNCRDAADPITIGQPAELVAGGRAGTISCFGGSTTLTASAMGGTGPYQYSLDGVNWQSSATFTVNAARSPYTVHVKDANDCRDTFGPIAVTQPNSSLQLGPCSKTDVTCDGPNTGSVTAGTVTNAVGNVSYSWINSAGMVVGNSPTVSNLPAGTYTLTVRDDCFTRTCTVIINPATNCIPLQGCTPGYWKNHPEAWGCGYAPFNNFLTTFGISNRRGLNQSLTLAGALDLGGGNYNALARASTAALLNACHPVVNYPYSTDDILRAVREMFMNGTTTLNGVTYTSAEALKNELDRANNLGCPLNNQNAVIRSTSSSSVVASGKTSAVGQGIELSAYPNPYTESATINFTLREAGAYTLEIHDMNGRVVKKVSVGKAEAGRSYSFNLDGSLPSGIYIARLKTGKTTKVIRLMHRK</sequence>
<dbReference type="PATRIC" id="fig|512763.3.peg.4119"/>
<dbReference type="EMBL" id="CP012643">
    <property type="protein sequence ID" value="ALJ00644.1"/>
    <property type="molecule type" value="Genomic_DNA"/>
</dbReference>
<dbReference type="CDD" id="cd00161">
    <property type="entry name" value="beta-trefoil_Ricin-like"/>
    <property type="match status" value="1"/>
</dbReference>
<dbReference type="Proteomes" id="UP000061382">
    <property type="component" value="Chromosome"/>
</dbReference>
<dbReference type="InterPro" id="IPR026444">
    <property type="entry name" value="Secre_tail"/>
</dbReference>
<dbReference type="RefSeq" id="WP_062545235.1">
    <property type="nucleotide sequence ID" value="NZ_CP012643.1"/>
</dbReference>
<dbReference type="KEGG" id="rti:DC20_18760"/>
<gene>
    <name evidence="2" type="ORF">DC20_18760</name>
</gene>
<keyword evidence="3" id="KW-1185">Reference proteome</keyword>
<dbReference type="InterPro" id="IPR025667">
    <property type="entry name" value="SprB_repeat"/>
</dbReference>
<evidence type="ECO:0000313" key="2">
    <source>
        <dbReference type="EMBL" id="ALJ00644.1"/>
    </source>
</evidence>
<dbReference type="Pfam" id="PF18962">
    <property type="entry name" value="Por_Secre_tail"/>
    <property type="match status" value="1"/>
</dbReference>
<proteinExistence type="predicted"/>
<dbReference type="Pfam" id="PF13573">
    <property type="entry name" value="SprB"/>
    <property type="match status" value="2"/>
</dbReference>
<evidence type="ECO:0000313" key="3">
    <source>
        <dbReference type="Proteomes" id="UP000061382"/>
    </source>
</evidence>